<dbReference type="InterPro" id="IPR004794">
    <property type="entry name" value="Eubact_RibD"/>
</dbReference>
<comment type="pathway">
    <text evidence="3 13">Cofactor biosynthesis; riboflavin biosynthesis; 5-amino-6-(D-ribitylamino)uracil from GTP: step 3/4.</text>
</comment>
<evidence type="ECO:0000256" key="5">
    <source>
        <dbReference type="ARBA" id="ARBA00007417"/>
    </source>
</evidence>
<dbReference type="Gene3D" id="3.40.430.10">
    <property type="entry name" value="Dihydrofolate Reductase, subunit A"/>
    <property type="match status" value="1"/>
</dbReference>
<reference evidence="18 19" key="1">
    <citation type="submission" date="2019-05" db="EMBL/GenBank/DDBJ databases">
        <title>Panacibacter sp. strain 17mud1-8 Genome sequencing and assembly.</title>
        <authorList>
            <person name="Chhetri G."/>
        </authorList>
    </citation>
    <scope>NUCLEOTIDE SEQUENCE [LARGE SCALE GENOMIC DNA]</scope>
    <source>
        <strain evidence="18 19">17mud1-8</strain>
    </source>
</reference>
<evidence type="ECO:0000256" key="2">
    <source>
        <dbReference type="ARBA" id="ARBA00004882"/>
    </source>
</evidence>
<protein>
    <recommendedName>
        <fullName evidence="13">Riboflavin biosynthesis protein RibD</fullName>
    </recommendedName>
    <domain>
        <recommendedName>
            <fullName evidence="13">Diaminohydroxyphosphoribosylaminopyrimidine deaminase</fullName>
            <shortName evidence="13">DRAP deaminase</shortName>
            <ecNumber evidence="13">3.5.4.26</ecNumber>
        </recommendedName>
        <alternativeName>
            <fullName evidence="13">Riboflavin-specific deaminase</fullName>
        </alternativeName>
    </domain>
    <domain>
        <recommendedName>
            <fullName evidence="13">5-amino-6-(5-phosphoribosylamino)uracil reductase</fullName>
            <ecNumber evidence="13">1.1.1.193</ecNumber>
        </recommendedName>
        <alternativeName>
            <fullName evidence="13">HTP reductase</fullName>
        </alternativeName>
    </domain>
</protein>
<evidence type="ECO:0000256" key="4">
    <source>
        <dbReference type="ARBA" id="ARBA00005259"/>
    </source>
</evidence>
<proteinExistence type="inferred from homology"/>
<dbReference type="Pfam" id="PF00383">
    <property type="entry name" value="dCMP_cyt_deam_1"/>
    <property type="match status" value="1"/>
</dbReference>
<comment type="similarity">
    <text evidence="5 13">In the C-terminal section; belongs to the HTP reductase family.</text>
</comment>
<dbReference type="EMBL" id="SZQL01000015">
    <property type="protein sequence ID" value="TKK66395.1"/>
    <property type="molecule type" value="Genomic_DNA"/>
</dbReference>
<evidence type="ECO:0000256" key="10">
    <source>
        <dbReference type="ARBA" id="ARBA00022857"/>
    </source>
</evidence>
<evidence type="ECO:0000313" key="18">
    <source>
        <dbReference type="EMBL" id="TKK66395.1"/>
    </source>
</evidence>
<dbReference type="Proteomes" id="UP000305848">
    <property type="component" value="Unassembled WGS sequence"/>
</dbReference>
<evidence type="ECO:0000256" key="6">
    <source>
        <dbReference type="ARBA" id="ARBA00022619"/>
    </source>
</evidence>
<feature type="active site" description="Proton donor" evidence="14">
    <location>
        <position position="55"/>
    </location>
</feature>
<evidence type="ECO:0000256" key="11">
    <source>
        <dbReference type="ARBA" id="ARBA00023002"/>
    </source>
</evidence>
<sequence length="350" mass="39315">MQLKADEYYMQRCIDLAQLGAGNVAPNPMVGAVLVHEGKIIGEGYHQQYGKAHAEVNCINSVKEEDAHLIQQSTIYVSLEPCAHWGKTPPCANLIIDKKITRVVVGCRDPFEAVNGKGIEKITAAGIDITVNVLEEECKKLNKRFFTFHAKKRPYIILKWAQTADGKMAAAGEDRLKISNEITNRLVHKWRSEEAAILVGTTTALLDNPQLNNRLWSGASPVRLVLDKALRLPPSLHLFDQQIKTVVLNMIEQKEEENLVYFKMDTAQSMADSICKACYALNIQSVLIEGGAQLLQTFIQHDLWDEARIITNQRLYVGRGLYAPALMNHRLETSEQLGEDRIDYFSNTNN</sequence>
<dbReference type="SUPFAM" id="SSF53927">
    <property type="entry name" value="Cytidine deaminase-like"/>
    <property type="match status" value="1"/>
</dbReference>
<dbReference type="EC" id="3.5.4.26" evidence="13"/>
<dbReference type="GO" id="GO:0009231">
    <property type="term" value="P:riboflavin biosynthetic process"/>
    <property type="evidence" value="ECO:0007669"/>
    <property type="project" value="UniProtKB-UniPathway"/>
</dbReference>
<dbReference type="InterPro" id="IPR002734">
    <property type="entry name" value="RibDG_C"/>
</dbReference>
<dbReference type="EC" id="1.1.1.193" evidence="13"/>
<dbReference type="CDD" id="cd01284">
    <property type="entry name" value="Riboflavin_deaminase-reductase"/>
    <property type="match status" value="1"/>
</dbReference>
<comment type="catalytic activity">
    <reaction evidence="13">
        <text>5-amino-6-(5-phospho-D-ribitylamino)uracil + NADP(+) = 5-amino-6-(5-phospho-D-ribosylamino)uracil + NADPH + H(+)</text>
        <dbReference type="Rhea" id="RHEA:17845"/>
        <dbReference type="ChEBI" id="CHEBI:15378"/>
        <dbReference type="ChEBI" id="CHEBI:57783"/>
        <dbReference type="ChEBI" id="CHEBI:58349"/>
        <dbReference type="ChEBI" id="CHEBI:58421"/>
        <dbReference type="ChEBI" id="CHEBI:58453"/>
        <dbReference type="EC" id="1.1.1.193"/>
    </reaction>
</comment>
<feature type="binding site" evidence="16">
    <location>
        <position position="82"/>
    </location>
    <ligand>
        <name>Zn(2+)</name>
        <dbReference type="ChEBI" id="CHEBI:29105"/>
        <note>catalytic</note>
    </ligand>
</feature>
<feature type="binding site" evidence="15">
    <location>
        <position position="203"/>
    </location>
    <ligand>
        <name>substrate</name>
    </ligand>
</feature>
<comment type="pathway">
    <text evidence="2 13">Cofactor biosynthesis; riboflavin biosynthesis; 5-amino-6-(D-ribitylamino)uracil from GTP: step 2/4.</text>
</comment>
<keyword evidence="7 13" id="KW-0479">Metal-binding</keyword>
<keyword evidence="6 13" id="KW-0686">Riboflavin biosynthesis</keyword>
<dbReference type="GO" id="GO:0008703">
    <property type="term" value="F:5-amino-6-(5-phosphoribosylamino)uracil reductase activity"/>
    <property type="evidence" value="ECO:0007669"/>
    <property type="project" value="UniProtKB-EC"/>
</dbReference>
<feature type="binding site" evidence="16">
    <location>
        <position position="53"/>
    </location>
    <ligand>
        <name>Zn(2+)</name>
        <dbReference type="ChEBI" id="CHEBI:29105"/>
        <note>catalytic</note>
    </ligand>
</feature>
<dbReference type="UniPathway" id="UPA00275">
    <property type="reaction ID" value="UER00401"/>
</dbReference>
<evidence type="ECO:0000256" key="9">
    <source>
        <dbReference type="ARBA" id="ARBA00022833"/>
    </source>
</evidence>
<dbReference type="PIRSF" id="PIRSF006769">
    <property type="entry name" value="RibD"/>
    <property type="match status" value="1"/>
</dbReference>
<comment type="function">
    <text evidence="1 13">Converts 2,5-diamino-6-(ribosylamino)-4(3h)-pyrimidinone 5'-phosphate into 5-amino-6-(ribosylamino)-2,4(1h,3h)-pyrimidinedione 5'-phosphate.</text>
</comment>
<keyword evidence="11 13" id="KW-0560">Oxidoreductase</keyword>
<keyword evidence="19" id="KW-1185">Reference proteome</keyword>
<feature type="binding site" evidence="15">
    <location>
        <position position="161"/>
    </location>
    <ligand>
        <name>NADP(+)</name>
        <dbReference type="ChEBI" id="CHEBI:58349"/>
    </ligand>
</feature>
<evidence type="ECO:0000313" key="19">
    <source>
        <dbReference type="Proteomes" id="UP000305848"/>
    </source>
</evidence>
<dbReference type="OrthoDB" id="9800865at2"/>
<feature type="domain" description="CMP/dCMP-type deaminase" evidence="17">
    <location>
        <begin position="4"/>
        <end position="130"/>
    </location>
</feature>
<comment type="cofactor">
    <cofactor evidence="13 16">
        <name>Zn(2+)</name>
        <dbReference type="ChEBI" id="CHEBI:29105"/>
    </cofactor>
    <text evidence="13 16">Binds 1 zinc ion.</text>
</comment>
<feature type="binding site" evidence="15">
    <location>
        <position position="211"/>
    </location>
    <ligand>
        <name>substrate</name>
    </ligand>
</feature>
<feature type="binding site" evidence="15">
    <location>
        <position position="214"/>
    </location>
    <ligand>
        <name>substrate</name>
    </ligand>
</feature>
<gene>
    <name evidence="18" type="primary">ribD</name>
    <name evidence="18" type="ORF">FC093_17640</name>
</gene>
<dbReference type="PANTHER" id="PTHR38011">
    <property type="entry name" value="DIHYDROFOLATE REDUCTASE FAMILY PROTEIN (AFU_ORTHOLOGUE AFUA_8G06820)"/>
    <property type="match status" value="1"/>
</dbReference>
<evidence type="ECO:0000256" key="7">
    <source>
        <dbReference type="ARBA" id="ARBA00022723"/>
    </source>
</evidence>
<dbReference type="InterPro" id="IPR024072">
    <property type="entry name" value="DHFR-like_dom_sf"/>
</dbReference>
<dbReference type="FunFam" id="3.40.140.10:FF:000025">
    <property type="entry name" value="Riboflavin biosynthesis protein RibD"/>
    <property type="match status" value="1"/>
</dbReference>
<dbReference type="InterPro" id="IPR002125">
    <property type="entry name" value="CMP_dCMP_dom"/>
</dbReference>
<feature type="binding site" evidence="15">
    <location>
        <position position="191"/>
    </location>
    <ligand>
        <name>substrate</name>
    </ligand>
</feature>
<comment type="similarity">
    <text evidence="4 13">In the N-terminal section; belongs to the cytidine and deoxycytidylate deaminase family.</text>
</comment>
<dbReference type="InterPro" id="IPR050765">
    <property type="entry name" value="Riboflavin_Biosynth_HTPR"/>
</dbReference>
<name>A0A4U3KV13_9BACT</name>
<dbReference type="Gene3D" id="3.40.140.10">
    <property type="entry name" value="Cytidine Deaminase, domain 2"/>
    <property type="match status" value="1"/>
</dbReference>
<evidence type="ECO:0000256" key="16">
    <source>
        <dbReference type="PIRSR" id="PIRSR006769-3"/>
    </source>
</evidence>
<accession>A0A4U3KV13</accession>
<feature type="binding site" evidence="15">
    <location>
        <position position="289"/>
    </location>
    <ligand>
        <name>substrate</name>
    </ligand>
</feature>
<organism evidence="18 19">
    <name type="scientific">Ilyomonas limi</name>
    <dbReference type="NCBI Taxonomy" id="2575867"/>
    <lineage>
        <taxon>Bacteria</taxon>
        <taxon>Pseudomonadati</taxon>
        <taxon>Bacteroidota</taxon>
        <taxon>Chitinophagia</taxon>
        <taxon>Chitinophagales</taxon>
        <taxon>Chitinophagaceae</taxon>
        <taxon>Ilyomonas</taxon>
    </lineage>
</organism>
<keyword evidence="9 13" id="KW-0862">Zinc</keyword>
<feature type="binding site" evidence="16">
    <location>
        <position position="91"/>
    </location>
    <ligand>
        <name>Zn(2+)</name>
        <dbReference type="ChEBI" id="CHEBI:29105"/>
        <note>catalytic</note>
    </ligand>
</feature>
<feature type="binding site" evidence="15">
    <location>
        <position position="207"/>
    </location>
    <ligand>
        <name>NADP(+)</name>
        <dbReference type="ChEBI" id="CHEBI:58349"/>
    </ligand>
</feature>
<comment type="catalytic activity">
    <reaction evidence="13">
        <text>2,5-diamino-6-hydroxy-4-(5-phosphoribosylamino)-pyrimidine + H2O + H(+) = 5-amino-6-(5-phospho-D-ribosylamino)uracil + NH4(+)</text>
        <dbReference type="Rhea" id="RHEA:21868"/>
        <dbReference type="ChEBI" id="CHEBI:15377"/>
        <dbReference type="ChEBI" id="CHEBI:15378"/>
        <dbReference type="ChEBI" id="CHEBI:28938"/>
        <dbReference type="ChEBI" id="CHEBI:58453"/>
        <dbReference type="ChEBI" id="CHEBI:58614"/>
        <dbReference type="EC" id="3.5.4.26"/>
    </reaction>
</comment>
<evidence type="ECO:0000256" key="12">
    <source>
        <dbReference type="ARBA" id="ARBA00023268"/>
    </source>
</evidence>
<evidence type="ECO:0000256" key="13">
    <source>
        <dbReference type="PIRNR" id="PIRNR006769"/>
    </source>
</evidence>
<dbReference type="InterPro" id="IPR016193">
    <property type="entry name" value="Cytidine_deaminase-like"/>
</dbReference>
<dbReference type="NCBIfam" id="TIGR00326">
    <property type="entry name" value="eubact_ribD"/>
    <property type="match status" value="1"/>
</dbReference>
<dbReference type="PROSITE" id="PS51747">
    <property type="entry name" value="CYT_DCMP_DEAMINASES_2"/>
    <property type="match status" value="1"/>
</dbReference>
<keyword evidence="8 13" id="KW-0378">Hydrolase</keyword>
<evidence type="ECO:0000259" key="17">
    <source>
        <dbReference type="PROSITE" id="PS51747"/>
    </source>
</evidence>
<evidence type="ECO:0000256" key="3">
    <source>
        <dbReference type="ARBA" id="ARBA00004910"/>
    </source>
</evidence>
<evidence type="ECO:0000256" key="15">
    <source>
        <dbReference type="PIRSR" id="PIRSR006769-2"/>
    </source>
</evidence>
<keyword evidence="10 13" id="KW-0521">NADP</keyword>
<comment type="caution">
    <text evidence="18">The sequence shown here is derived from an EMBL/GenBank/DDBJ whole genome shotgun (WGS) entry which is preliminary data.</text>
</comment>
<dbReference type="Pfam" id="PF01872">
    <property type="entry name" value="RibD_C"/>
    <property type="match status" value="1"/>
</dbReference>
<dbReference type="GO" id="GO:0046872">
    <property type="term" value="F:metal ion binding"/>
    <property type="evidence" value="ECO:0007669"/>
    <property type="project" value="UniProtKB-KW"/>
</dbReference>
<dbReference type="PANTHER" id="PTHR38011:SF7">
    <property type="entry name" value="2,5-DIAMINO-6-RIBOSYLAMINO-4(3H)-PYRIMIDINONE 5'-PHOSPHATE REDUCTASE"/>
    <property type="match status" value="1"/>
</dbReference>
<dbReference type="GO" id="GO:0008835">
    <property type="term" value="F:diaminohydroxyphosphoribosylaminopyrimidine deaminase activity"/>
    <property type="evidence" value="ECO:0007669"/>
    <property type="project" value="UniProtKB-EC"/>
</dbReference>
<evidence type="ECO:0000256" key="8">
    <source>
        <dbReference type="ARBA" id="ARBA00022801"/>
    </source>
</evidence>
<keyword evidence="12" id="KW-0511">Multifunctional enzyme</keyword>
<dbReference type="SUPFAM" id="SSF53597">
    <property type="entry name" value="Dihydrofolate reductase-like"/>
    <property type="match status" value="1"/>
</dbReference>
<evidence type="ECO:0000256" key="14">
    <source>
        <dbReference type="PIRSR" id="PIRSR006769-1"/>
    </source>
</evidence>
<dbReference type="RefSeq" id="WP_137263128.1">
    <property type="nucleotide sequence ID" value="NZ_SZQL01000015.1"/>
</dbReference>
<dbReference type="AlphaFoldDB" id="A0A4U3KV13"/>
<evidence type="ECO:0000256" key="1">
    <source>
        <dbReference type="ARBA" id="ARBA00002151"/>
    </source>
</evidence>